<dbReference type="UniPathway" id="UPA00539"/>
<evidence type="ECO:0000313" key="5">
    <source>
        <dbReference type="Proteomes" id="UP000294664"/>
    </source>
</evidence>
<dbReference type="Proteomes" id="UP000294664">
    <property type="component" value="Unassembled WGS sequence"/>
</dbReference>
<dbReference type="NCBIfam" id="TIGR03859">
    <property type="entry name" value="PQQ_PqqD"/>
    <property type="match status" value="1"/>
</dbReference>
<dbReference type="EMBL" id="SMAI01000007">
    <property type="protein sequence ID" value="TCT04275.1"/>
    <property type="molecule type" value="Genomic_DNA"/>
</dbReference>
<sequence>MSAAIPAAARPRLARGVRLREDPRRGWILLAPETVFAAKGSAADILALCDGTRTFGDLVATLSTRFCVAPERVAADAEALLARLRDQRLVDL</sequence>
<reference evidence="4 5" key="1">
    <citation type="submission" date="2019-03" db="EMBL/GenBank/DDBJ databases">
        <title>Genomic Encyclopedia of Type Strains, Phase IV (KMG-IV): sequencing the most valuable type-strain genomes for metagenomic binning, comparative biology and taxonomic classification.</title>
        <authorList>
            <person name="Goeker M."/>
        </authorList>
    </citation>
    <scope>NUCLEOTIDE SEQUENCE [LARGE SCALE GENOMIC DNA]</scope>
    <source>
        <strain evidence="4 5">DSM 9035</strain>
    </source>
</reference>
<dbReference type="InterPro" id="IPR022479">
    <property type="entry name" value="PqqD_bac"/>
</dbReference>
<dbReference type="Pfam" id="PF05402">
    <property type="entry name" value="PqqD"/>
    <property type="match status" value="1"/>
</dbReference>
<evidence type="ECO:0000256" key="3">
    <source>
        <dbReference type="ARBA" id="ARBA00022905"/>
    </source>
</evidence>
<dbReference type="Gene3D" id="1.10.10.1150">
    <property type="entry name" value="Coenzyme PQQ synthesis protein D (PqqD)"/>
    <property type="match status" value="1"/>
</dbReference>
<name>A0A4R3LZQ0_9HYPH</name>
<dbReference type="InterPro" id="IPR041881">
    <property type="entry name" value="PqqD_sf"/>
</dbReference>
<organism evidence="4 5">
    <name type="scientific">Aquabacter spiritensis</name>
    <dbReference type="NCBI Taxonomy" id="933073"/>
    <lineage>
        <taxon>Bacteria</taxon>
        <taxon>Pseudomonadati</taxon>
        <taxon>Pseudomonadota</taxon>
        <taxon>Alphaproteobacteria</taxon>
        <taxon>Hyphomicrobiales</taxon>
        <taxon>Xanthobacteraceae</taxon>
        <taxon>Aquabacter</taxon>
    </lineage>
</organism>
<evidence type="ECO:0000313" key="4">
    <source>
        <dbReference type="EMBL" id="TCT04275.1"/>
    </source>
</evidence>
<gene>
    <name evidence="4" type="ORF">EDC64_10791</name>
</gene>
<comment type="subunit">
    <text evidence="2">Monomer. Interacts with PqqE.</text>
</comment>
<accession>A0A4R3LZQ0</accession>
<keyword evidence="5" id="KW-1185">Reference proteome</keyword>
<comment type="pathway">
    <text evidence="1">Cofactor biosynthesis; pyrroloquinoline quinone biosynthesis.</text>
</comment>
<dbReference type="GO" id="GO:0018189">
    <property type="term" value="P:pyrroloquinoline quinone biosynthetic process"/>
    <property type="evidence" value="ECO:0007669"/>
    <property type="project" value="UniProtKB-UniPathway"/>
</dbReference>
<keyword evidence="3" id="KW-0884">PQQ biosynthesis</keyword>
<dbReference type="GO" id="GO:0048038">
    <property type="term" value="F:quinone binding"/>
    <property type="evidence" value="ECO:0007669"/>
    <property type="project" value="InterPro"/>
</dbReference>
<proteinExistence type="predicted"/>
<evidence type="ECO:0000256" key="2">
    <source>
        <dbReference type="ARBA" id="ARBA00011741"/>
    </source>
</evidence>
<dbReference type="InterPro" id="IPR008792">
    <property type="entry name" value="PQQD"/>
</dbReference>
<dbReference type="AlphaFoldDB" id="A0A4R3LZQ0"/>
<comment type="caution">
    <text evidence="4">The sequence shown here is derived from an EMBL/GenBank/DDBJ whole genome shotgun (WGS) entry which is preliminary data.</text>
</comment>
<evidence type="ECO:0000256" key="1">
    <source>
        <dbReference type="ARBA" id="ARBA00004886"/>
    </source>
</evidence>
<protein>
    <submittedName>
        <fullName evidence="4">Pyrroloquinoline quinone biosynthesis protein D</fullName>
    </submittedName>
</protein>